<keyword evidence="4" id="KW-0808">Transferase</keyword>
<dbReference type="SUPFAM" id="SSF52374">
    <property type="entry name" value="Nucleotidylyl transferase"/>
    <property type="match status" value="2"/>
</dbReference>
<evidence type="ECO:0000256" key="7">
    <source>
        <dbReference type="ARBA" id="ARBA00023209"/>
    </source>
</evidence>
<dbReference type="GO" id="GO:0004306">
    <property type="term" value="F:ethanolamine-phosphate cytidylyltransferase activity"/>
    <property type="evidence" value="ECO:0007669"/>
    <property type="project" value="UniProtKB-EC"/>
</dbReference>
<dbReference type="GO" id="GO:0006646">
    <property type="term" value="P:phosphatidylethanolamine biosynthetic process"/>
    <property type="evidence" value="ECO:0007669"/>
    <property type="project" value="InterPro"/>
</dbReference>
<dbReference type="EMBL" id="CAMPGE010010046">
    <property type="protein sequence ID" value="CAI2368903.1"/>
    <property type="molecule type" value="Genomic_DNA"/>
</dbReference>
<evidence type="ECO:0000256" key="4">
    <source>
        <dbReference type="ARBA" id="ARBA00022679"/>
    </source>
</evidence>
<evidence type="ECO:0000256" key="10">
    <source>
        <dbReference type="ARBA" id="ARBA00024221"/>
    </source>
</evidence>
<dbReference type="NCBIfam" id="TIGR00125">
    <property type="entry name" value="cyt_tran_rel"/>
    <property type="match status" value="2"/>
</dbReference>
<evidence type="ECO:0000313" key="13">
    <source>
        <dbReference type="EMBL" id="CAI2368903.1"/>
    </source>
</evidence>
<feature type="domain" description="Cytidyltransferase-like" evidence="12">
    <location>
        <begin position="284"/>
        <end position="378"/>
    </location>
</feature>
<evidence type="ECO:0000256" key="11">
    <source>
        <dbReference type="ARBA" id="ARBA00031473"/>
    </source>
</evidence>
<keyword evidence="6" id="KW-0443">Lipid metabolism</keyword>
<dbReference type="InterPro" id="IPR044608">
    <property type="entry name" value="Ect1/PCYT2"/>
</dbReference>
<evidence type="ECO:0000256" key="9">
    <source>
        <dbReference type="ARBA" id="ARBA00024191"/>
    </source>
</evidence>
<evidence type="ECO:0000256" key="6">
    <source>
        <dbReference type="ARBA" id="ARBA00023098"/>
    </source>
</evidence>
<evidence type="ECO:0000256" key="1">
    <source>
        <dbReference type="ARBA" id="ARBA00005189"/>
    </source>
</evidence>
<sequence length="450" mass="50571">MSLMDLTENIRKFACLLAELNKEGLDTKLIELGQGLIPKLGDDEILSLEDDLLKVKTLFKNYQEENPACHKEHQIQLKEKPVVKAYVDGCYDLIHAGHYNAFRQSRKLADVLVCGVNSDLEVSSVKGPTVFNNEERCAIVGACKWVDEVAPDTEYTPTVETLNRYNCDFYVHGDDVALNSDGIDSSHELKAVGRFKMFKRTRGVSTTDIASKLLTIDAKMRDRKELEIVEEEKTNLEPINFCNQPNLPSVLGSFNANPNFLASAKRIANFASVKEPLESDKIVYVDGSWDICHPGHIELLIKAKELGDYLIVGIHEDQCVNQYLGNSYPLNTLHERVLNILACRYVDDVIIGAPFKITERLLRDLNVSVVVKSLDFIQGGMLSCALDLKPYEVPYTKDIISEVEIESTLTLQEIARRVGSNREAIAQKVLKSAVKQEAFEENAKYISEIR</sequence>
<dbReference type="PANTHER" id="PTHR45780:SF2">
    <property type="entry name" value="ETHANOLAMINE-PHOSPHATE CYTIDYLYLTRANSFERASE"/>
    <property type="match status" value="1"/>
</dbReference>
<evidence type="ECO:0000256" key="8">
    <source>
        <dbReference type="ARBA" id="ARBA00023264"/>
    </source>
</evidence>
<comment type="similarity">
    <text evidence="2">Belongs to the cytidylyltransferase family.</text>
</comment>
<evidence type="ECO:0000256" key="3">
    <source>
        <dbReference type="ARBA" id="ARBA00022516"/>
    </source>
</evidence>
<keyword evidence="7" id="KW-0594">Phospholipid biosynthesis</keyword>
<comment type="pathway">
    <text evidence="9">Phospholipid metabolism; phosphatidylethanolamine biosynthesis; phosphatidylethanolamine from ethanolamine: step 2/3.</text>
</comment>
<dbReference type="EC" id="2.7.7.14" evidence="10"/>
<dbReference type="PANTHER" id="PTHR45780">
    <property type="entry name" value="ETHANOLAMINE-PHOSPHATE CYTIDYLYLTRANSFERASE"/>
    <property type="match status" value="1"/>
</dbReference>
<comment type="pathway">
    <text evidence="1">Lipid metabolism.</text>
</comment>
<evidence type="ECO:0000256" key="5">
    <source>
        <dbReference type="ARBA" id="ARBA00022695"/>
    </source>
</evidence>
<protein>
    <recommendedName>
        <fullName evidence="10">ethanolamine-phosphate cytidylyltransferase</fullName>
        <ecNumber evidence="10">2.7.7.14</ecNumber>
    </recommendedName>
    <alternativeName>
        <fullName evidence="11">CTP:phosphoethanolamine cytidylyltransferase</fullName>
    </alternativeName>
</protein>
<dbReference type="Gene3D" id="3.40.50.620">
    <property type="entry name" value="HUPs"/>
    <property type="match status" value="2"/>
</dbReference>
<dbReference type="InterPro" id="IPR004821">
    <property type="entry name" value="Cyt_trans-like"/>
</dbReference>
<evidence type="ECO:0000313" key="14">
    <source>
        <dbReference type="Proteomes" id="UP001295684"/>
    </source>
</evidence>
<evidence type="ECO:0000259" key="12">
    <source>
        <dbReference type="Pfam" id="PF01467"/>
    </source>
</evidence>
<dbReference type="InterPro" id="IPR014729">
    <property type="entry name" value="Rossmann-like_a/b/a_fold"/>
</dbReference>
<keyword evidence="3" id="KW-0444">Lipid biosynthesis</keyword>
<reference evidence="13" key="1">
    <citation type="submission" date="2023-07" db="EMBL/GenBank/DDBJ databases">
        <authorList>
            <consortium name="AG Swart"/>
            <person name="Singh M."/>
            <person name="Singh A."/>
            <person name="Seah K."/>
            <person name="Emmerich C."/>
        </authorList>
    </citation>
    <scope>NUCLEOTIDE SEQUENCE</scope>
    <source>
        <strain evidence="13">DP1</strain>
    </source>
</reference>
<feature type="domain" description="Cytidyltransferase-like" evidence="12">
    <location>
        <begin position="86"/>
        <end position="210"/>
    </location>
</feature>
<gene>
    <name evidence="13" type="ORF">ECRASSUSDP1_LOCUS10199</name>
</gene>
<name>A0AAD1UGG2_EUPCR</name>
<dbReference type="AlphaFoldDB" id="A0AAD1UGG2"/>
<comment type="caution">
    <text evidence="13">The sequence shown here is derived from an EMBL/GenBank/DDBJ whole genome shotgun (WGS) entry which is preliminary data.</text>
</comment>
<dbReference type="GO" id="GO:0005737">
    <property type="term" value="C:cytoplasm"/>
    <property type="evidence" value="ECO:0007669"/>
    <property type="project" value="TreeGrafter"/>
</dbReference>
<dbReference type="Pfam" id="PF01467">
    <property type="entry name" value="CTP_transf_like"/>
    <property type="match status" value="2"/>
</dbReference>
<accession>A0AAD1UGG2</accession>
<evidence type="ECO:0000256" key="2">
    <source>
        <dbReference type="ARBA" id="ARBA00010101"/>
    </source>
</evidence>
<organism evidence="13 14">
    <name type="scientific">Euplotes crassus</name>
    <dbReference type="NCBI Taxonomy" id="5936"/>
    <lineage>
        <taxon>Eukaryota</taxon>
        <taxon>Sar</taxon>
        <taxon>Alveolata</taxon>
        <taxon>Ciliophora</taxon>
        <taxon>Intramacronucleata</taxon>
        <taxon>Spirotrichea</taxon>
        <taxon>Hypotrichia</taxon>
        <taxon>Euplotida</taxon>
        <taxon>Euplotidae</taxon>
        <taxon>Moneuplotes</taxon>
    </lineage>
</organism>
<keyword evidence="14" id="KW-1185">Reference proteome</keyword>
<proteinExistence type="inferred from homology"/>
<dbReference type="Proteomes" id="UP001295684">
    <property type="component" value="Unassembled WGS sequence"/>
</dbReference>
<keyword evidence="8" id="KW-1208">Phospholipid metabolism</keyword>
<keyword evidence="5" id="KW-0548">Nucleotidyltransferase</keyword>